<name>A0A5B9E6J3_9BACT</name>
<comment type="subcellular location">
    <subcellularLocation>
        <location evidence="1 10">Cell outer membrane</location>
        <topology evidence="1 10">Multi-pass membrane protein</topology>
    </subcellularLocation>
</comment>
<feature type="domain" description="TonB-dependent receptor plug" evidence="14">
    <location>
        <begin position="57"/>
        <end position="149"/>
    </location>
</feature>
<keyword evidence="7 10" id="KW-0472">Membrane</keyword>
<evidence type="ECO:0000313" key="15">
    <source>
        <dbReference type="EMBL" id="QEE27628.1"/>
    </source>
</evidence>
<keyword evidence="6 11" id="KW-0798">TonB box</keyword>
<dbReference type="AlphaFoldDB" id="A0A5B9E6J3"/>
<dbReference type="OrthoDB" id="337377at2"/>
<evidence type="ECO:0000259" key="13">
    <source>
        <dbReference type="Pfam" id="PF00593"/>
    </source>
</evidence>
<dbReference type="InterPro" id="IPR037066">
    <property type="entry name" value="Plug_dom_sf"/>
</dbReference>
<dbReference type="InterPro" id="IPR000531">
    <property type="entry name" value="Beta-barrel_TonB"/>
</dbReference>
<organism evidence="15 16">
    <name type="scientific">Terriglobus albidus</name>
    <dbReference type="NCBI Taxonomy" id="1592106"/>
    <lineage>
        <taxon>Bacteria</taxon>
        <taxon>Pseudomonadati</taxon>
        <taxon>Acidobacteriota</taxon>
        <taxon>Terriglobia</taxon>
        <taxon>Terriglobales</taxon>
        <taxon>Acidobacteriaceae</taxon>
        <taxon>Terriglobus</taxon>
    </lineage>
</organism>
<evidence type="ECO:0000313" key="16">
    <source>
        <dbReference type="Proteomes" id="UP000321820"/>
    </source>
</evidence>
<evidence type="ECO:0000256" key="10">
    <source>
        <dbReference type="PROSITE-ProRule" id="PRU01360"/>
    </source>
</evidence>
<evidence type="ECO:0000256" key="6">
    <source>
        <dbReference type="ARBA" id="ARBA00023077"/>
    </source>
</evidence>
<reference evidence="15 16" key="1">
    <citation type="submission" date="2019-08" db="EMBL/GenBank/DDBJ databases">
        <title>Complete genome sequence of Terriglobus albidus strain ORNL.</title>
        <authorList>
            <person name="Podar M."/>
        </authorList>
    </citation>
    <scope>NUCLEOTIDE SEQUENCE [LARGE SCALE GENOMIC DNA]</scope>
    <source>
        <strain evidence="15 16">ORNL</strain>
    </source>
</reference>
<dbReference type="KEGG" id="talb:FTW19_06220"/>
<keyword evidence="4 10" id="KW-0812">Transmembrane</keyword>
<dbReference type="SUPFAM" id="SSF56935">
    <property type="entry name" value="Porins"/>
    <property type="match status" value="1"/>
</dbReference>
<evidence type="ECO:0000256" key="1">
    <source>
        <dbReference type="ARBA" id="ARBA00004571"/>
    </source>
</evidence>
<protein>
    <submittedName>
        <fullName evidence="15">TonB-dependent receptor</fullName>
    </submittedName>
</protein>
<dbReference type="PANTHER" id="PTHR30069:SF29">
    <property type="entry name" value="HEMOGLOBIN AND HEMOGLOBIN-HAPTOGLOBIN-BINDING PROTEIN 1-RELATED"/>
    <property type="match status" value="1"/>
</dbReference>
<dbReference type="GO" id="GO:0044718">
    <property type="term" value="P:siderophore transmembrane transport"/>
    <property type="evidence" value="ECO:0007669"/>
    <property type="project" value="TreeGrafter"/>
</dbReference>
<keyword evidence="9 10" id="KW-0998">Cell outer membrane</keyword>
<dbReference type="Pfam" id="PF00593">
    <property type="entry name" value="TonB_dep_Rec_b-barrel"/>
    <property type="match status" value="1"/>
</dbReference>
<feature type="signal peptide" evidence="12">
    <location>
        <begin position="1"/>
        <end position="19"/>
    </location>
</feature>
<evidence type="ECO:0000259" key="14">
    <source>
        <dbReference type="Pfam" id="PF07715"/>
    </source>
</evidence>
<evidence type="ECO:0000256" key="2">
    <source>
        <dbReference type="ARBA" id="ARBA00022448"/>
    </source>
</evidence>
<accession>A0A5B9E6J3</accession>
<evidence type="ECO:0000256" key="7">
    <source>
        <dbReference type="ARBA" id="ARBA00023136"/>
    </source>
</evidence>
<evidence type="ECO:0000256" key="9">
    <source>
        <dbReference type="ARBA" id="ARBA00023237"/>
    </source>
</evidence>
<gene>
    <name evidence="15" type="ORF">FTW19_06220</name>
</gene>
<dbReference type="InterPro" id="IPR036942">
    <property type="entry name" value="Beta-barrel_TonB_sf"/>
</dbReference>
<evidence type="ECO:0000256" key="3">
    <source>
        <dbReference type="ARBA" id="ARBA00022452"/>
    </source>
</evidence>
<keyword evidence="16" id="KW-1185">Reference proteome</keyword>
<comment type="similarity">
    <text evidence="10 11">Belongs to the TonB-dependent receptor family.</text>
</comment>
<keyword evidence="5 12" id="KW-0732">Signal</keyword>
<proteinExistence type="inferred from homology"/>
<dbReference type="Proteomes" id="UP000321820">
    <property type="component" value="Chromosome"/>
</dbReference>
<evidence type="ECO:0000256" key="8">
    <source>
        <dbReference type="ARBA" id="ARBA00023170"/>
    </source>
</evidence>
<dbReference type="PROSITE" id="PS52016">
    <property type="entry name" value="TONB_DEPENDENT_REC_3"/>
    <property type="match status" value="1"/>
</dbReference>
<evidence type="ECO:0000256" key="5">
    <source>
        <dbReference type="ARBA" id="ARBA00022729"/>
    </source>
</evidence>
<dbReference type="RefSeq" id="WP_147646819.1">
    <property type="nucleotide sequence ID" value="NZ_CP042806.1"/>
</dbReference>
<feature type="chain" id="PRO_5023135761" evidence="12">
    <location>
        <begin position="20"/>
        <end position="602"/>
    </location>
</feature>
<keyword evidence="3 10" id="KW-1134">Transmembrane beta strand</keyword>
<dbReference type="Gene3D" id="2.40.170.20">
    <property type="entry name" value="TonB-dependent receptor, beta-barrel domain"/>
    <property type="match status" value="1"/>
</dbReference>
<dbReference type="Pfam" id="PF07715">
    <property type="entry name" value="Plug"/>
    <property type="match status" value="1"/>
</dbReference>
<dbReference type="GO" id="GO:0015344">
    <property type="term" value="F:siderophore uptake transmembrane transporter activity"/>
    <property type="evidence" value="ECO:0007669"/>
    <property type="project" value="TreeGrafter"/>
</dbReference>
<evidence type="ECO:0000256" key="12">
    <source>
        <dbReference type="SAM" id="SignalP"/>
    </source>
</evidence>
<dbReference type="InterPro" id="IPR039426">
    <property type="entry name" value="TonB-dep_rcpt-like"/>
</dbReference>
<dbReference type="InterPro" id="IPR012910">
    <property type="entry name" value="Plug_dom"/>
</dbReference>
<dbReference type="GO" id="GO:0009279">
    <property type="term" value="C:cell outer membrane"/>
    <property type="evidence" value="ECO:0007669"/>
    <property type="project" value="UniProtKB-SubCell"/>
</dbReference>
<dbReference type="EMBL" id="CP042806">
    <property type="protein sequence ID" value="QEE27628.1"/>
    <property type="molecule type" value="Genomic_DNA"/>
</dbReference>
<keyword evidence="8 15" id="KW-0675">Receptor</keyword>
<evidence type="ECO:0000256" key="11">
    <source>
        <dbReference type="RuleBase" id="RU003357"/>
    </source>
</evidence>
<dbReference type="Gene3D" id="2.170.130.10">
    <property type="entry name" value="TonB-dependent receptor, plug domain"/>
    <property type="match status" value="1"/>
</dbReference>
<dbReference type="PANTHER" id="PTHR30069">
    <property type="entry name" value="TONB-DEPENDENT OUTER MEMBRANE RECEPTOR"/>
    <property type="match status" value="1"/>
</dbReference>
<keyword evidence="2 10" id="KW-0813">Transport</keyword>
<evidence type="ECO:0000256" key="4">
    <source>
        <dbReference type="ARBA" id="ARBA00022692"/>
    </source>
</evidence>
<feature type="domain" description="TonB-dependent receptor-like beta-barrel" evidence="13">
    <location>
        <begin position="208"/>
        <end position="558"/>
    </location>
</feature>
<sequence>MKTLVLLACLIGVSGWTRAQKSQDTPEVRTTVVVVGAPDALAEEDSARSTRVLGIEDRRLALSDSNDVLRSDPAVDIQQRGGAGVQADLSIRGSSYEQTLVLLNGLRINDAETSHFNLDLPVPMAALATAHVLHGAGSTLYGSDAVSGVVNFVTAPAQDGLRLRLQAGGGSFGGQEQSALASWGKGKLSQVFAAGRDFSSGFMPDRDYRSEEAGSETRFHSVLGDSDVLLAGSDRAFGANGFYGNYTSWERTKGWFAGLSQQIDPKTQAAVAFRRHTDIFLLTRSNPLGYKNQHIDTSWQGVVRRQDALPWKPAKLFYGLETNADQIDSTNLGRHGRNRGAGYMDLEVRGRGKGTLSVGLREEVFSGGNAVLVPSVAGSFWMGQSLKARASVGRGYRLPTYTDLYYNDPTTVGNAALKPESAWSFDGGLDWYQGHRFSASVTGFHSRQTNAIDYVRASTSEKWRAANLTGVRLTGAETAIDWRPVSGQTVRVAFTQISGAREALQGLQSVYVFNFPTQNAGVEWIGRWKNGVLLRQRVRAVHRLARDVYPVWDASAAWEGRQVQPYFRMTNGSDSQYQELLGVPMPGRAYIAGVVVLWGKAK</sequence>